<dbReference type="WBParaSite" id="ACRNAN_scaffold10516.g32206.t1">
    <property type="protein sequence ID" value="ACRNAN_scaffold10516.g32206.t1"/>
    <property type="gene ID" value="ACRNAN_scaffold10516.g32206"/>
</dbReference>
<dbReference type="AlphaFoldDB" id="A0A914CH93"/>
<dbReference type="Proteomes" id="UP000887540">
    <property type="component" value="Unplaced"/>
</dbReference>
<sequence>MAISPSQARIMMMETFRLFIYSLLICSTIVLVVESKNTKVREVLAKKIGSEKANQLCDKVEKFKQLRNDKKLDALKVF</sequence>
<evidence type="ECO:0000313" key="2">
    <source>
        <dbReference type="WBParaSite" id="ACRNAN_scaffold10516.g32206.t1"/>
    </source>
</evidence>
<accession>A0A914CH93</accession>
<keyword evidence="1" id="KW-1185">Reference proteome</keyword>
<name>A0A914CH93_9BILA</name>
<proteinExistence type="predicted"/>
<organism evidence="1 2">
    <name type="scientific">Acrobeloides nanus</name>
    <dbReference type="NCBI Taxonomy" id="290746"/>
    <lineage>
        <taxon>Eukaryota</taxon>
        <taxon>Metazoa</taxon>
        <taxon>Ecdysozoa</taxon>
        <taxon>Nematoda</taxon>
        <taxon>Chromadorea</taxon>
        <taxon>Rhabditida</taxon>
        <taxon>Tylenchina</taxon>
        <taxon>Cephalobomorpha</taxon>
        <taxon>Cephaloboidea</taxon>
        <taxon>Cephalobidae</taxon>
        <taxon>Acrobeloides</taxon>
    </lineage>
</organism>
<reference evidence="2" key="1">
    <citation type="submission" date="2022-11" db="UniProtKB">
        <authorList>
            <consortium name="WormBaseParasite"/>
        </authorList>
    </citation>
    <scope>IDENTIFICATION</scope>
</reference>
<protein>
    <submittedName>
        <fullName evidence="2">Uncharacterized protein</fullName>
    </submittedName>
</protein>
<evidence type="ECO:0000313" key="1">
    <source>
        <dbReference type="Proteomes" id="UP000887540"/>
    </source>
</evidence>